<evidence type="ECO:0000256" key="3">
    <source>
        <dbReference type="ARBA" id="ARBA00022840"/>
    </source>
</evidence>
<dbReference type="PIRSF" id="PIRSF003073">
    <property type="entry name" value="DNAC_TnpB_IstB"/>
    <property type="match status" value="1"/>
</dbReference>
<accession>A0ABX5XJN8</accession>
<dbReference type="EMBL" id="CP036432">
    <property type="protein sequence ID" value="QDV84580.1"/>
    <property type="molecule type" value="Genomic_DNA"/>
</dbReference>
<dbReference type="SMART" id="SM00382">
    <property type="entry name" value="AAA"/>
    <property type="match status" value="1"/>
</dbReference>
<dbReference type="CDD" id="cd00009">
    <property type="entry name" value="AAA"/>
    <property type="match status" value="1"/>
</dbReference>
<dbReference type="PANTHER" id="PTHR30050:SF4">
    <property type="entry name" value="ATP-BINDING PROTEIN RV3427C IN INSERTION SEQUENCE-RELATED"/>
    <property type="match status" value="1"/>
</dbReference>
<dbReference type="EMBL" id="CP036432">
    <property type="protein sequence ID" value="QDV82188.1"/>
    <property type="molecule type" value="Genomic_DNA"/>
</dbReference>
<dbReference type="InterPro" id="IPR047661">
    <property type="entry name" value="IstB"/>
</dbReference>
<proteinExistence type="inferred from homology"/>
<dbReference type="InterPro" id="IPR002611">
    <property type="entry name" value="IstB_ATP-bd"/>
</dbReference>
<dbReference type="EMBL" id="CP036432">
    <property type="protein sequence ID" value="QDV84970.1"/>
    <property type="molecule type" value="Genomic_DNA"/>
</dbReference>
<feature type="domain" description="AAA+ ATPase" evidence="5">
    <location>
        <begin position="134"/>
        <end position="267"/>
    </location>
</feature>
<evidence type="ECO:0000313" key="11">
    <source>
        <dbReference type="Proteomes" id="UP000318081"/>
    </source>
</evidence>
<dbReference type="RefSeq" id="WP_419580138.1">
    <property type="nucleotide sequence ID" value="NZ_CP036432.1"/>
</dbReference>
<evidence type="ECO:0000256" key="4">
    <source>
        <dbReference type="SAM" id="MobiDB-lite"/>
    </source>
</evidence>
<evidence type="ECO:0000313" key="7">
    <source>
        <dbReference type="EMBL" id="QDV82188.1"/>
    </source>
</evidence>
<evidence type="ECO:0000313" key="8">
    <source>
        <dbReference type="EMBL" id="QDV84580.1"/>
    </source>
</evidence>
<organism evidence="7 11">
    <name type="scientific">Stieleria magnilauensis</name>
    <dbReference type="NCBI Taxonomy" id="2527963"/>
    <lineage>
        <taxon>Bacteria</taxon>
        <taxon>Pseudomonadati</taxon>
        <taxon>Planctomycetota</taxon>
        <taxon>Planctomycetia</taxon>
        <taxon>Pirellulales</taxon>
        <taxon>Pirellulaceae</taxon>
        <taxon>Stieleria</taxon>
    </lineage>
</organism>
<dbReference type="InterPro" id="IPR003593">
    <property type="entry name" value="AAA+_ATPase"/>
</dbReference>
<dbReference type="PANTHER" id="PTHR30050">
    <property type="entry name" value="CHROMOSOMAL REPLICATION INITIATOR PROTEIN DNAA"/>
    <property type="match status" value="1"/>
</dbReference>
<dbReference type="InterPro" id="IPR027417">
    <property type="entry name" value="P-loop_NTPase"/>
</dbReference>
<evidence type="ECO:0000313" key="10">
    <source>
        <dbReference type="EMBL" id="QDV87185.1"/>
    </source>
</evidence>
<dbReference type="InterPro" id="IPR028350">
    <property type="entry name" value="DNAC/IstB-like"/>
</dbReference>
<dbReference type="Gene3D" id="3.40.50.300">
    <property type="entry name" value="P-loop containing nucleotide triphosphate hydrolases"/>
    <property type="match status" value="1"/>
</dbReference>
<dbReference type="EMBL" id="CP036432">
    <property type="protein sequence ID" value="QDV87185.1"/>
    <property type="molecule type" value="Genomic_DNA"/>
</dbReference>
<sequence>MNRPTTTSKRQTKATQSPSKRTCKTTPPETAQVDSGPMEERLTEQFRSLRLPMFRDQFQSSADRAAAEDLSHVEYLAELTDLECQARHESRIKRLMTNSRLPLGKTWETFKFDRLPLSVTRQLESLREGSFLDRRENVLIFGRPGAGKSHALCALANQLVQQGRSMLLTTCSLLVQQLLIAKRDLRLQKFIKKLSRYEGLLIDDLGYVQQDREEMEVLFTLLAERYERGSVLLTSNLAFSKWDQIFKDAMTTAAAIDRLVHHSVIIELNVPSYRVETARQTKSAGQSRKGSKQKSTS</sequence>
<evidence type="ECO:0000313" key="9">
    <source>
        <dbReference type="EMBL" id="QDV84970.1"/>
    </source>
</evidence>
<dbReference type="NCBIfam" id="NF038214">
    <property type="entry name" value="IS21_help_AAA"/>
    <property type="match status" value="1"/>
</dbReference>
<dbReference type="Proteomes" id="UP000318081">
    <property type="component" value="Chromosome"/>
</dbReference>
<name>A0ABX5XJN8_9BACT</name>
<dbReference type="Pfam" id="PF01695">
    <property type="entry name" value="IstB_IS21"/>
    <property type="match status" value="1"/>
</dbReference>
<keyword evidence="2" id="KW-0547">Nucleotide-binding</keyword>
<keyword evidence="3" id="KW-0067">ATP-binding</keyword>
<evidence type="ECO:0000256" key="2">
    <source>
        <dbReference type="ARBA" id="ARBA00022741"/>
    </source>
</evidence>
<gene>
    <name evidence="6" type="ORF">TBK1r_03020</name>
    <name evidence="7" type="ORF">TBK1r_11130</name>
    <name evidence="8" type="ORF">TBK1r_35310</name>
    <name evidence="9" type="ORF">TBK1r_39220</name>
    <name evidence="10" type="ORF">TBK1r_62140</name>
</gene>
<feature type="compositionally biased region" description="Polar residues" evidence="4">
    <location>
        <begin position="1"/>
        <end position="33"/>
    </location>
</feature>
<evidence type="ECO:0000259" key="5">
    <source>
        <dbReference type="SMART" id="SM00382"/>
    </source>
</evidence>
<keyword evidence="11" id="KW-1185">Reference proteome</keyword>
<evidence type="ECO:0000256" key="1">
    <source>
        <dbReference type="ARBA" id="ARBA00008059"/>
    </source>
</evidence>
<feature type="region of interest" description="Disordered" evidence="4">
    <location>
        <begin position="1"/>
        <end position="39"/>
    </location>
</feature>
<reference evidence="7 11" key="1">
    <citation type="submission" date="2019-02" db="EMBL/GenBank/DDBJ databases">
        <title>Deep-cultivation of Planctomycetes and their phenomic and genomic characterization uncovers novel biology.</title>
        <authorList>
            <person name="Wiegand S."/>
            <person name="Jogler M."/>
            <person name="Boedeker C."/>
            <person name="Pinto D."/>
            <person name="Vollmers J."/>
            <person name="Rivas-Marin E."/>
            <person name="Kohn T."/>
            <person name="Peeters S.H."/>
            <person name="Heuer A."/>
            <person name="Rast P."/>
            <person name="Oberbeckmann S."/>
            <person name="Bunk B."/>
            <person name="Jeske O."/>
            <person name="Meyerdierks A."/>
            <person name="Storesund J.E."/>
            <person name="Kallscheuer N."/>
            <person name="Luecker S."/>
            <person name="Lage O.M."/>
            <person name="Pohl T."/>
            <person name="Merkel B.J."/>
            <person name="Hornburger P."/>
            <person name="Mueller R.-W."/>
            <person name="Bruemmer F."/>
            <person name="Labrenz M."/>
            <person name="Spormann A.M."/>
            <person name="Op den Camp H."/>
            <person name="Overmann J."/>
            <person name="Amann R."/>
            <person name="Jetten M.S.M."/>
            <person name="Mascher T."/>
            <person name="Medema M.H."/>
            <person name="Devos D.P."/>
            <person name="Kaster A.-K."/>
            <person name="Ovreas L."/>
            <person name="Rohde M."/>
            <person name="Galperin M.Y."/>
            <person name="Jogler C."/>
        </authorList>
    </citation>
    <scope>NUCLEOTIDE SEQUENCE [LARGE SCALE GENOMIC DNA]</scope>
    <source>
        <strain evidence="7 11">TBK1r</strain>
    </source>
</reference>
<evidence type="ECO:0000313" key="6">
    <source>
        <dbReference type="EMBL" id="QDV81387.1"/>
    </source>
</evidence>
<dbReference type="SUPFAM" id="SSF52540">
    <property type="entry name" value="P-loop containing nucleoside triphosphate hydrolases"/>
    <property type="match status" value="1"/>
</dbReference>
<dbReference type="EMBL" id="CP036432">
    <property type="protein sequence ID" value="QDV81387.1"/>
    <property type="molecule type" value="Genomic_DNA"/>
</dbReference>
<comment type="similarity">
    <text evidence="1">Belongs to the IS21/IS1162 putative ATP-binding protein family.</text>
</comment>
<protein>
    <submittedName>
        <fullName evidence="7">Transposase</fullName>
    </submittedName>
</protein>